<keyword evidence="2" id="KW-1185">Reference proteome</keyword>
<dbReference type="SUPFAM" id="SSF53474">
    <property type="entry name" value="alpha/beta-Hydrolases"/>
    <property type="match status" value="1"/>
</dbReference>
<gene>
    <name evidence="1" type="ORF">PILCRDRAFT_112862</name>
</gene>
<evidence type="ECO:0008006" key="3">
    <source>
        <dbReference type="Google" id="ProtNLM"/>
    </source>
</evidence>
<name>A0A0C3G7F2_PILCF</name>
<reference evidence="2" key="2">
    <citation type="submission" date="2015-01" db="EMBL/GenBank/DDBJ databases">
        <title>Evolutionary Origins and Diversification of the Mycorrhizal Mutualists.</title>
        <authorList>
            <consortium name="DOE Joint Genome Institute"/>
            <consortium name="Mycorrhizal Genomics Consortium"/>
            <person name="Kohler A."/>
            <person name="Kuo A."/>
            <person name="Nagy L.G."/>
            <person name="Floudas D."/>
            <person name="Copeland A."/>
            <person name="Barry K.W."/>
            <person name="Cichocki N."/>
            <person name="Veneault-Fourrey C."/>
            <person name="LaButti K."/>
            <person name="Lindquist E.A."/>
            <person name="Lipzen A."/>
            <person name="Lundell T."/>
            <person name="Morin E."/>
            <person name="Murat C."/>
            <person name="Riley R."/>
            <person name="Ohm R."/>
            <person name="Sun H."/>
            <person name="Tunlid A."/>
            <person name="Henrissat B."/>
            <person name="Grigoriev I.V."/>
            <person name="Hibbett D.S."/>
            <person name="Martin F."/>
        </authorList>
    </citation>
    <scope>NUCLEOTIDE SEQUENCE [LARGE SCALE GENOMIC DNA]</scope>
    <source>
        <strain evidence="2">F 1598</strain>
    </source>
</reference>
<dbReference type="Gene3D" id="3.40.50.1820">
    <property type="entry name" value="alpha/beta hydrolase"/>
    <property type="match status" value="1"/>
</dbReference>
<dbReference type="AlphaFoldDB" id="A0A0C3G7F2"/>
<proteinExistence type="predicted"/>
<sequence>MPTATLDSSGTKIQLFYTDTGPVDSDDYTTLVVYHGCAFTGHTFSKLLPLVSSSNIRLVIVTRRDYDSHDAVDSPGSTPHTDDELEDIKSGRRIFLQRLGLEVANFLLWFAETHKIPMISDDRKSGGISVMGWSLGAVSPLALLGHPDVIPKESRQQLALYFRQAIFYNPAEASFGYFFGHEDGIYPASLADFPIFASTYYTHGDLTSRAGAGATTIDLSQPPSFKNMTNEDLAVNFDMDASMKGDVHMCFCMLPALRNQMQAALFDEKLTKEFLPALQIVWLGCSQSQWALEWGKVVIEREFEENVKQKHEVRLIRFMEIKEANHFVHWDDPEKFWEATVDAMFN</sequence>
<dbReference type="EMBL" id="KN832970">
    <property type="protein sequence ID" value="KIM92130.1"/>
    <property type="molecule type" value="Genomic_DNA"/>
</dbReference>
<accession>A0A0C3G7F2</accession>
<evidence type="ECO:0000313" key="1">
    <source>
        <dbReference type="EMBL" id="KIM92130.1"/>
    </source>
</evidence>
<organism evidence="1 2">
    <name type="scientific">Piloderma croceum (strain F 1598)</name>
    <dbReference type="NCBI Taxonomy" id="765440"/>
    <lineage>
        <taxon>Eukaryota</taxon>
        <taxon>Fungi</taxon>
        <taxon>Dikarya</taxon>
        <taxon>Basidiomycota</taxon>
        <taxon>Agaricomycotina</taxon>
        <taxon>Agaricomycetes</taxon>
        <taxon>Agaricomycetidae</taxon>
        <taxon>Atheliales</taxon>
        <taxon>Atheliaceae</taxon>
        <taxon>Piloderma</taxon>
    </lineage>
</organism>
<dbReference type="HOGENOM" id="CLU_045014_0_0_1"/>
<dbReference type="InParanoid" id="A0A0C3G7F2"/>
<protein>
    <recommendedName>
        <fullName evidence="3">AB hydrolase-1 domain-containing protein</fullName>
    </recommendedName>
</protein>
<dbReference type="Proteomes" id="UP000054166">
    <property type="component" value="Unassembled WGS sequence"/>
</dbReference>
<reference evidence="1 2" key="1">
    <citation type="submission" date="2014-04" db="EMBL/GenBank/DDBJ databases">
        <authorList>
            <consortium name="DOE Joint Genome Institute"/>
            <person name="Kuo A."/>
            <person name="Tarkka M."/>
            <person name="Buscot F."/>
            <person name="Kohler A."/>
            <person name="Nagy L.G."/>
            <person name="Floudas D."/>
            <person name="Copeland A."/>
            <person name="Barry K.W."/>
            <person name="Cichocki N."/>
            <person name="Veneault-Fourrey C."/>
            <person name="LaButti K."/>
            <person name="Lindquist E.A."/>
            <person name="Lipzen A."/>
            <person name="Lundell T."/>
            <person name="Morin E."/>
            <person name="Murat C."/>
            <person name="Sun H."/>
            <person name="Tunlid A."/>
            <person name="Henrissat B."/>
            <person name="Grigoriev I.V."/>
            <person name="Hibbett D.S."/>
            <person name="Martin F."/>
            <person name="Nordberg H.P."/>
            <person name="Cantor M.N."/>
            <person name="Hua S.X."/>
        </authorList>
    </citation>
    <scope>NUCLEOTIDE SEQUENCE [LARGE SCALE GENOMIC DNA]</scope>
    <source>
        <strain evidence="1 2">F 1598</strain>
    </source>
</reference>
<evidence type="ECO:0000313" key="2">
    <source>
        <dbReference type="Proteomes" id="UP000054166"/>
    </source>
</evidence>
<dbReference type="OrthoDB" id="3251587at2759"/>
<dbReference type="InterPro" id="IPR029058">
    <property type="entry name" value="AB_hydrolase_fold"/>
</dbReference>